<proteinExistence type="predicted"/>
<evidence type="ECO:0000313" key="2">
    <source>
        <dbReference type="Proteomes" id="UP000183567"/>
    </source>
</evidence>
<reference evidence="1 2" key="1">
    <citation type="submission" date="2016-03" db="EMBL/GenBank/DDBJ databases">
        <title>Comparative genomics of the ectomycorrhizal sister species Rhizopogon vinicolor and Rhizopogon vesiculosus (Basidiomycota: Boletales) reveals a divergence of the mating type B locus.</title>
        <authorList>
            <person name="Mujic A.B."/>
            <person name="Kuo A."/>
            <person name="Tritt A."/>
            <person name="Lipzen A."/>
            <person name="Chen C."/>
            <person name="Johnson J."/>
            <person name="Sharma A."/>
            <person name="Barry K."/>
            <person name="Grigoriev I.V."/>
            <person name="Spatafora J.W."/>
        </authorList>
    </citation>
    <scope>NUCLEOTIDE SEQUENCE [LARGE SCALE GENOMIC DNA]</scope>
    <source>
        <strain evidence="1 2">AM-OR11-056</strain>
    </source>
</reference>
<gene>
    <name evidence="1" type="ORF">AZE42_06958</name>
</gene>
<keyword evidence="2" id="KW-1185">Reference proteome</keyword>
<dbReference type="AlphaFoldDB" id="A0A1J8PLE6"/>
<dbReference type="EMBL" id="LVVM01006242">
    <property type="protein sequence ID" value="OJA08627.1"/>
    <property type="molecule type" value="Genomic_DNA"/>
</dbReference>
<protein>
    <submittedName>
        <fullName evidence="1">Uncharacterized protein</fullName>
    </submittedName>
</protein>
<accession>A0A1J8PLE6</accession>
<organism evidence="1 2">
    <name type="scientific">Rhizopogon vesiculosus</name>
    <dbReference type="NCBI Taxonomy" id="180088"/>
    <lineage>
        <taxon>Eukaryota</taxon>
        <taxon>Fungi</taxon>
        <taxon>Dikarya</taxon>
        <taxon>Basidiomycota</taxon>
        <taxon>Agaricomycotina</taxon>
        <taxon>Agaricomycetes</taxon>
        <taxon>Agaricomycetidae</taxon>
        <taxon>Boletales</taxon>
        <taxon>Suillineae</taxon>
        <taxon>Rhizopogonaceae</taxon>
        <taxon>Rhizopogon</taxon>
    </lineage>
</organism>
<comment type="caution">
    <text evidence="1">The sequence shown here is derived from an EMBL/GenBank/DDBJ whole genome shotgun (WGS) entry which is preliminary data.</text>
</comment>
<evidence type="ECO:0000313" key="1">
    <source>
        <dbReference type="EMBL" id="OJA08627.1"/>
    </source>
</evidence>
<name>A0A1J8PLE6_9AGAM</name>
<dbReference type="Proteomes" id="UP000183567">
    <property type="component" value="Unassembled WGS sequence"/>
</dbReference>
<sequence length="30" mass="3589">MWLAKLAWGFRKRGYVLEGGDVFEVYCHRT</sequence>